<feature type="compositionally biased region" description="Low complexity" evidence="1">
    <location>
        <begin position="725"/>
        <end position="756"/>
    </location>
</feature>
<proteinExistence type="predicted"/>
<sequence>MSSFASYIKRRSRVVRRGTIFSSAALGSILEEPIIVSESSAEKKSKKNSLKARRRLGVPNLSSSLDEDERLRLSLEDSGDSRPPIPTFESPNSDESESSGSESGEGSRSGSESPLLPTTPTEDNDFEAELRGQCIIRCKSIKPLVVAKRSVSPSPPVPSSSTPDLWQDDDEYYADHASGFITLSPPLPSAFPSAPILTTDAVPRRQSALVRPSAQLDPTYAPPHRASVRLSRAITIPTRAPPPPPIITSGVASSSGITISVSPNSEPPSRPPPRTPVPTDARLSDDYTAVSMATYESFVASRTPSPSSSSHSGSTSRLAALLSPPPRFPPEGQGIPSDVEDDDEDGAWEECADEYDEVPLSPLKITSSAPALEFEHVDADAENWTQLASPYTGWHPRPRDSQLRLAVEPLLARSRSPSPLYSPSHPLYCTAPVGEAHLPPSPSSCDSVLPLEPQPQTPALRSRWSATTAAASPCFQDGIPDTPALPTTQPQTPALRSRWSASTSAASPFLQQDSAPETPALRSRWSTSTTMTSPATPVLRSRWSSSTLSSVHSAHAATSPKTFSFARRYFPKVKSPSRDAPKSPSPAYPKSPRAHPRPMGSASAAVFRPRKQRKLTVADVKVQHLVVGSPPAEPSILACTSPDIFSSSFSPLTPNSSPSKEVQWAAYPSSPGPVPALYPIGARVPSNSSTSSSALYAAYVTQRSPRRRASNASSASAWSLAHSSASAAPSSRAASSVCGSGSSESGHSECSSSSSGLRRKPIPVEMFLR</sequence>
<feature type="region of interest" description="Disordered" evidence="1">
    <location>
        <begin position="440"/>
        <end position="540"/>
    </location>
</feature>
<reference evidence="2" key="1">
    <citation type="submission" date="2020-05" db="EMBL/GenBank/DDBJ databases">
        <title>Mycena genomes resolve the evolution of fungal bioluminescence.</title>
        <authorList>
            <person name="Tsai I.J."/>
        </authorList>
    </citation>
    <scope>NUCLEOTIDE SEQUENCE</scope>
    <source>
        <strain evidence="2">160909Yilan</strain>
    </source>
</reference>
<gene>
    <name evidence="2" type="ORF">MSAN_01038100</name>
</gene>
<dbReference type="AlphaFoldDB" id="A0A8H6YS03"/>
<dbReference type="EMBL" id="JACAZH010000007">
    <property type="protein sequence ID" value="KAF7363802.1"/>
    <property type="molecule type" value="Genomic_DNA"/>
</dbReference>
<feature type="compositionally biased region" description="Low complexity" evidence="1">
    <location>
        <begin position="301"/>
        <end position="317"/>
    </location>
</feature>
<dbReference type="OrthoDB" id="3070659at2759"/>
<feature type="region of interest" description="Disordered" evidence="1">
    <location>
        <begin position="573"/>
        <end position="608"/>
    </location>
</feature>
<keyword evidence="3" id="KW-1185">Reference proteome</keyword>
<comment type="caution">
    <text evidence="2">The sequence shown here is derived from an EMBL/GenBank/DDBJ whole genome shotgun (WGS) entry which is preliminary data.</text>
</comment>
<feature type="compositionally biased region" description="Low complexity" evidence="1">
    <location>
        <begin position="482"/>
        <end position="507"/>
    </location>
</feature>
<evidence type="ECO:0000313" key="2">
    <source>
        <dbReference type="EMBL" id="KAF7363802.1"/>
    </source>
</evidence>
<dbReference type="Proteomes" id="UP000623467">
    <property type="component" value="Unassembled WGS sequence"/>
</dbReference>
<evidence type="ECO:0000256" key="1">
    <source>
        <dbReference type="SAM" id="MobiDB-lite"/>
    </source>
</evidence>
<accession>A0A8H6YS03</accession>
<feature type="compositionally biased region" description="Low complexity" evidence="1">
    <location>
        <begin position="98"/>
        <end position="113"/>
    </location>
</feature>
<feature type="region of interest" description="Disordered" evidence="1">
    <location>
        <begin position="725"/>
        <end position="769"/>
    </location>
</feature>
<feature type="region of interest" description="Disordered" evidence="1">
    <location>
        <begin position="147"/>
        <end position="168"/>
    </location>
</feature>
<feature type="region of interest" description="Disordered" evidence="1">
    <location>
        <begin position="235"/>
        <end position="345"/>
    </location>
</feature>
<feature type="compositionally biased region" description="Pro residues" evidence="1">
    <location>
        <begin position="265"/>
        <end position="276"/>
    </location>
</feature>
<feature type="region of interest" description="Disordered" evidence="1">
    <location>
        <begin position="32"/>
        <end position="127"/>
    </location>
</feature>
<organism evidence="2 3">
    <name type="scientific">Mycena sanguinolenta</name>
    <dbReference type="NCBI Taxonomy" id="230812"/>
    <lineage>
        <taxon>Eukaryota</taxon>
        <taxon>Fungi</taxon>
        <taxon>Dikarya</taxon>
        <taxon>Basidiomycota</taxon>
        <taxon>Agaricomycotina</taxon>
        <taxon>Agaricomycetes</taxon>
        <taxon>Agaricomycetidae</taxon>
        <taxon>Agaricales</taxon>
        <taxon>Marasmiineae</taxon>
        <taxon>Mycenaceae</taxon>
        <taxon>Mycena</taxon>
    </lineage>
</organism>
<name>A0A8H6YS03_9AGAR</name>
<feature type="compositionally biased region" description="Basic residues" evidence="1">
    <location>
        <begin position="44"/>
        <end position="56"/>
    </location>
</feature>
<protein>
    <submittedName>
        <fullName evidence="2">Uncharacterized protein</fullName>
    </submittedName>
</protein>
<evidence type="ECO:0000313" key="3">
    <source>
        <dbReference type="Proteomes" id="UP000623467"/>
    </source>
</evidence>
<feature type="compositionally biased region" description="Low complexity" evidence="1">
    <location>
        <begin position="522"/>
        <end position="540"/>
    </location>
</feature>
<feature type="compositionally biased region" description="Polar residues" evidence="1">
    <location>
        <begin position="250"/>
        <end position="259"/>
    </location>
</feature>